<dbReference type="HOGENOM" id="CLU_2636259_0_0_12"/>
<reference evidence="2" key="2">
    <citation type="submission" date="2010-07" db="EMBL/GenBank/DDBJ databases">
        <title>The complete genome of Spirochaeta smaragdinae DSM 11293.</title>
        <authorList>
            <consortium name="US DOE Joint Genome Institute (JGI-PGF)"/>
            <person name="Lucas S."/>
            <person name="Copeland A."/>
            <person name="Lapidus A."/>
            <person name="Dalin E."/>
            <person name="Tice H."/>
            <person name="Bruce D."/>
            <person name="Goodwin L."/>
            <person name="Pitluck S."/>
            <person name="Kyrpides N."/>
            <person name="Mavromatis K."/>
            <person name="Ivanova N."/>
            <person name="Chertkov O."/>
            <person name="Detter J.C."/>
            <person name="Tapia R."/>
            <person name="Han C."/>
            <person name="Larimer F."/>
            <person name="Land M."/>
            <person name="Hauser L."/>
            <person name="Markowitz V."/>
            <person name="Cheng J.-F."/>
            <person name="Hugenholtz P."/>
            <person name="Woyke T."/>
            <person name="Wu D."/>
            <person name="Spring S."/>
            <person name="Schroeder M."/>
            <person name="Brambilla E."/>
            <person name="Klenk H.-P."/>
            <person name="Eisen J.A."/>
        </authorList>
    </citation>
    <scope>NUCLEOTIDE SEQUENCE</scope>
    <source>
        <strain evidence="2">DSM 11293</strain>
    </source>
</reference>
<dbReference type="KEGG" id="ssm:Spirs_2816"/>
<dbReference type="RefSeq" id="WP_013254586.1">
    <property type="nucleotide sequence ID" value="NC_014364.1"/>
</dbReference>
<dbReference type="EMBL" id="CP002116">
    <property type="protein sequence ID" value="ADK81598.1"/>
    <property type="molecule type" value="Genomic_DNA"/>
</dbReference>
<reference evidence="2 5" key="1">
    <citation type="journal article" date="2010" name="Stand. Genomic Sci.">
        <title>Complete genome sequence of Spirochaeta smaragdinae type strain (SEBR 4228).</title>
        <authorList>
            <person name="Mavromatis K."/>
            <person name="Yasawong M."/>
            <person name="Chertkov O."/>
            <person name="Lapidus A."/>
            <person name="Lucas S."/>
            <person name="Nolan M."/>
            <person name="Del Rio T.G."/>
            <person name="Tice H."/>
            <person name="Cheng J.F."/>
            <person name="Pitluck S."/>
            <person name="Liolios K."/>
            <person name="Ivanova N."/>
            <person name="Tapia R."/>
            <person name="Han C."/>
            <person name="Bruce D."/>
            <person name="Goodwin L."/>
            <person name="Pati A."/>
            <person name="Chen A."/>
            <person name="Palaniappan K."/>
            <person name="Land M."/>
            <person name="Hauser L."/>
            <person name="Chang Y.J."/>
            <person name="Jeffries C.D."/>
            <person name="Detter J.C."/>
            <person name="Rohde M."/>
            <person name="Brambilla E."/>
            <person name="Spring S."/>
            <person name="Goker M."/>
            <person name="Sikorski J."/>
            <person name="Woyke T."/>
            <person name="Bristow J."/>
            <person name="Eisen J.A."/>
            <person name="Markowitz V."/>
            <person name="Hugenholtz P."/>
            <person name="Klenk H.P."/>
            <person name="Kyrpides N.C."/>
        </authorList>
    </citation>
    <scope>NUCLEOTIDE SEQUENCE [LARGE SCALE GENOMIC DNA]</scope>
    <source>
        <strain evidence="2">DSM 11293</strain>
        <strain evidence="5">DSM 11293 / JCM 15392 / SEBR 4228</strain>
    </source>
</reference>
<evidence type="ECO:0000313" key="4">
    <source>
        <dbReference type="EMBL" id="ADK81919.1"/>
    </source>
</evidence>
<dbReference type="STRING" id="573413.Spirs_2000"/>
<evidence type="ECO:0000313" key="2">
    <source>
        <dbReference type="EMBL" id="ADK81122.1"/>
    </source>
</evidence>
<dbReference type="EMBL" id="CP002116">
    <property type="protein sequence ID" value="ADK81919.1"/>
    <property type="molecule type" value="Genomic_DNA"/>
</dbReference>
<keyword evidence="5" id="KW-1185">Reference proteome</keyword>
<proteinExistence type="predicted"/>
<evidence type="ECO:0000256" key="1">
    <source>
        <dbReference type="SAM" id="Phobius"/>
    </source>
</evidence>
<dbReference type="AlphaFoldDB" id="E1R1I1"/>
<dbReference type="EMBL" id="CP002116">
    <property type="protein sequence ID" value="ADK81122.1"/>
    <property type="molecule type" value="Genomic_DNA"/>
</dbReference>
<evidence type="ECO:0000313" key="5">
    <source>
        <dbReference type="Proteomes" id="UP000002318"/>
    </source>
</evidence>
<keyword evidence="1" id="KW-1133">Transmembrane helix</keyword>
<keyword evidence="1" id="KW-0812">Transmembrane</keyword>
<sequence length="77" mass="8435">MGDNDKIDMVLSIVTEQGRDIKEINSKLTDFFINRESTCPVEKRHEKKIEYRTVIVGMVCGLGGSIIGGLLPVVLGG</sequence>
<accession>E1R1I1</accession>
<dbReference type="Proteomes" id="UP000002318">
    <property type="component" value="Chromosome"/>
</dbReference>
<keyword evidence="1" id="KW-0472">Membrane</keyword>
<evidence type="ECO:0000313" key="3">
    <source>
        <dbReference type="EMBL" id="ADK81598.1"/>
    </source>
</evidence>
<feature type="transmembrane region" description="Helical" evidence="1">
    <location>
        <begin position="53"/>
        <end position="75"/>
    </location>
</feature>
<organism evidence="2 5">
    <name type="scientific">Sediminispirochaeta smaragdinae (strain DSM 11293 / JCM 15392 / SEBR 4228)</name>
    <name type="common">Spirochaeta smaragdinae</name>
    <dbReference type="NCBI Taxonomy" id="573413"/>
    <lineage>
        <taxon>Bacteria</taxon>
        <taxon>Pseudomonadati</taxon>
        <taxon>Spirochaetota</taxon>
        <taxon>Spirochaetia</taxon>
        <taxon>Spirochaetales</taxon>
        <taxon>Spirochaetaceae</taxon>
        <taxon>Sediminispirochaeta</taxon>
    </lineage>
</organism>
<dbReference type="KEGG" id="ssm:Spirs_2485"/>
<name>E1R1I1_SEDSS</name>
<dbReference type="KEGG" id="ssm:Spirs_2000"/>
<gene>
    <name evidence="2" type="ordered locus">Spirs_2000</name>
    <name evidence="3" type="ordered locus">Spirs_2485</name>
    <name evidence="4" type="ordered locus">Spirs_2816</name>
</gene>
<protein>
    <submittedName>
        <fullName evidence="2">Uncharacterized protein</fullName>
    </submittedName>
</protein>